<dbReference type="GO" id="GO:0030422">
    <property type="term" value="P:siRNA processing"/>
    <property type="evidence" value="ECO:0007669"/>
    <property type="project" value="TreeGrafter"/>
</dbReference>
<sequence>MSREIRAFDAMHLNTKEEEEEDALIKVEAVDSLGLSRREFNHARVHFKKEKEDEKGRSVRFEASAGSVQAKSSVERTAYMRNLTFRASASDIVQFCRDRGVDTIVRCEIHSDELLRSKGSASLTVTSNEAFETLLALDNALCYGRNVRVKEDTRPRHRRLVRDAHVHRWSGTSLTVGTLVRATEEFVPCWNSTAKIVMEFDGHGTRQLALEFGGLHRVEFKVRDVVRCCVHALDHGRACNLWLRLRRPPFCFRMDDDPLGLGFGGILKGLQSSHLWELTPQSSSEDSWVRTTDPSKDVGAFSHCLSYVTTLRVSVKTVLETLNSFGLRGPECHIPKRMGESPPFQLGAWSGGDDAIFAPLPWVIRYALHVLVARHKLDVMDGMFCTTLVKALLASPKNDGELSRGILALRMDTPERIATKLLRLATSPPLAVDAHVAHLSQTPLVRRVLVTPLRVVPEAPEPDQTNRVLRDYHAHLDRFVRVTFVDESFASIFSVQRSKDVFERLSTMIRDGLWIAGEKFEFLAYSGSQLRSQSCWFFKTPTADEVGHVPSIAEIRAAQGDFNGIDVAGKRAARLGQAFSSTIPAVEVPREKTRTIADVERNGFCFSDGVGYISEELATQVSMKMDLKWTASAFQIRYAGAKGMVSVRPPSMQYEVADMVLRRSMVKFPSEKTKLEICMAPSAMTFYLNRQIISVLSCLGVPDRAFLKLQDTMMATMSQCMSSREDAIALFEQHATAAPALCLLKAGATLCDQHVFEWVDALRHRLLLDIQLKARIYVPQGVCLVGVLDETHTLEAGTVFFQTRSSDYVLPPFGASVVVGRSPVLHPGDVRVLRRVDLEPLRHLYDVV</sequence>
<comment type="similarity">
    <text evidence="1">Belongs to the RdRP family.</text>
</comment>
<feature type="non-terminal residue" evidence="3">
    <location>
        <position position="848"/>
    </location>
</feature>
<dbReference type="PANTHER" id="PTHR23079">
    <property type="entry name" value="RNA-DEPENDENT RNA POLYMERASE"/>
    <property type="match status" value="1"/>
</dbReference>
<keyword evidence="1" id="KW-0694">RNA-binding</keyword>
<accession>A0A6A4ZQU0</accession>
<gene>
    <name evidence="3" type="ORF">As57867_003299</name>
</gene>
<keyword evidence="1" id="KW-0548">Nucleotidyltransferase</keyword>
<dbReference type="EC" id="2.7.7.48" evidence="1"/>
<dbReference type="PANTHER" id="PTHR23079:SF55">
    <property type="entry name" value="RNA-DIRECTED RNA POLYMERASE"/>
    <property type="match status" value="1"/>
</dbReference>
<dbReference type="Gene3D" id="3.30.70.330">
    <property type="match status" value="1"/>
</dbReference>
<evidence type="ECO:0000313" key="3">
    <source>
        <dbReference type="EMBL" id="KAF0715586.1"/>
    </source>
</evidence>
<dbReference type="SMART" id="SM00360">
    <property type="entry name" value="RRM"/>
    <property type="match status" value="1"/>
</dbReference>
<comment type="catalytic activity">
    <reaction evidence="1">
        <text>RNA(n) + a ribonucleoside 5'-triphosphate = RNA(n+1) + diphosphate</text>
        <dbReference type="Rhea" id="RHEA:21248"/>
        <dbReference type="Rhea" id="RHEA-COMP:14527"/>
        <dbReference type="Rhea" id="RHEA-COMP:17342"/>
        <dbReference type="ChEBI" id="CHEBI:33019"/>
        <dbReference type="ChEBI" id="CHEBI:61557"/>
        <dbReference type="ChEBI" id="CHEBI:140395"/>
        <dbReference type="EC" id="2.7.7.48"/>
    </reaction>
</comment>
<reference evidence="3" key="1">
    <citation type="submission" date="2019-06" db="EMBL/GenBank/DDBJ databases">
        <title>Genomics analysis of Aphanomyces spp. identifies a new class of oomycete effector associated with host adaptation.</title>
        <authorList>
            <person name="Gaulin E."/>
        </authorList>
    </citation>
    <scope>NUCLEOTIDE SEQUENCE</scope>
    <source>
        <strain evidence="3">CBS 578.67</strain>
    </source>
</reference>
<dbReference type="EMBL" id="VJMH01000551">
    <property type="protein sequence ID" value="KAF0715586.1"/>
    <property type="molecule type" value="Genomic_DNA"/>
</dbReference>
<organism evidence="3">
    <name type="scientific">Aphanomyces stellatus</name>
    <dbReference type="NCBI Taxonomy" id="120398"/>
    <lineage>
        <taxon>Eukaryota</taxon>
        <taxon>Sar</taxon>
        <taxon>Stramenopiles</taxon>
        <taxon>Oomycota</taxon>
        <taxon>Saprolegniomycetes</taxon>
        <taxon>Saprolegniales</taxon>
        <taxon>Verrucalvaceae</taxon>
        <taxon>Aphanomyces</taxon>
    </lineage>
</organism>
<dbReference type="AlphaFoldDB" id="A0A6A4ZQU0"/>
<dbReference type="GO" id="GO:0003723">
    <property type="term" value="F:RNA binding"/>
    <property type="evidence" value="ECO:0007669"/>
    <property type="project" value="UniProtKB-KW"/>
</dbReference>
<keyword evidence="1" id="KW-0696">RNA-directed RNA polymerase</keyword>
<dbReference type="InterPro" id="IPR012677">
    <property type="entry name" value="Nucleotide-bd_a/b_plait_sf"/>
</dbReference>
<keyword evidence="1" id="KW-0808">Transferase</keyword>
<dbReference type="OrthoDB" id="97541at2759"/>
<dbReference type="InterPro" id="IPR057596">
    <property type="entry name" value="RDRP_core"/>
</dbReference>
<dbReference type="InterPro" id="IPR007855">
    <property type="entry name" value="RDRP"/>
</dbReference>
<evidence type="ECO:0000256" key="1">
    <source>
        <dbReference type="RuleBase" id="RU363098"/>
    </source>
</evidence>
<evidence type="ECO:0000259" key="2">
    <source>
        <dbReference type="SMART" id="SM00360"/>
    </source>
</evidence>
<feature type="domain" description="RRM" evidence="2">
    <location>
        <begin position="77"/>
        <end position="150"/>
    </location>
</feature>
<proteinExistence type="inferred from homology"/>
<dbReference type="GO" id="GO:0003968">
    <property type="term" value="F:RNA-directed RNA polymerase activity"/>
    <property type="evidence" value="ECO:0007669"/>
    <property type="project" value="UniProtKB-KW"/>
</dbReference>
<dbReference type="GO" id="GO:0031380">
    <property type="term" value="C:nuclear RNA-directed RNA polymerase complex"/>
    <property type="evidence" value="ECO:0007669"/>
    <property type="project" value="TreeGrafter"/>
</dbReference>
<dbReference type="SUPFAM" id="SSF54928">
    <property type="entry name" value="RNA-binding domain, RBD"/>
    <property type="match status" value="1"/>
</dbReference>
<protein>
    <recommendedName>
        <fullName evidence="1">RNA-dependent RNA polymerase</fullName>
        <ecNumber evidence="1">2.7.7.48</ecNumber>
    </recommendedName>
</protein>
<name>A0A6A4ZQU0_9STRA</name>
<dbReference type="InterPro" id="IPR000504">
    <property type="entry name" value="RRM_dom"/>
</dbReference>
<dbReference type="InterPro" id="IPR035979">
    <property type="entry name" value="RBD_domain_sf"/>
</dbReference>
<dbReference type="Pfam" id="PF05183">
    <property type="entry name" value="RdRP"/>
    <property type="match status" value="1"/>
</dbReference>
<comment type="caution">
    <text evidence="3">The sequence shown here is derived from an EMBL/GenBank/DDBJ whole genome shotgun (WGS) entry which is preliminary data.</text>
</comment>